<dbReference type="RefSeq" id="WP_014642379.1">
    <property type="nucleotide sequence ID" value="NC_017668.1"/>
</dbReference>
<gene>
    <name evidence="10" type="ordered locus">HBHAL_2121</name>
</gene>
<dbReference type="Gene3D" id="3.30.300.210">
    <property type="entry name" value="Nutrient germinant receptor protein C, domain 3"/>
    <property type="match status" value="1"/>
</dbReference>
<feature type="domain" description="Spore germination GerAC-like C-terminal" evidence="8">
    <location>
        <begin position="198"/>
        <end position="376"/>
    </location>
</feature>
<dbReference type="Pfam" id="PF05504">
    <property type="entry name" value="Spore_GerAC"/>
    <property type="match status" value="1"/>
</dbReference>
<evidence type="ECO:0000256" key="2">
    <source>
        <dbReference type="ARBA" id="ARBA00007886"/>
    </source>
</evidence>
<evidence type="ECO:0000256" key="4">
    <source>
        <dbReference type="ARBA" id="ARBA00022729"/>
    </source>
</evidence>
<reference evidence="10 11" key="1">
    <citation type="journal article" date="2013" name="Environ. Microbiol.">
        <title>Chloride and organic osmolytes: a hybrid strategy to cope with elevated salinities by the moderately halophilic, chloride-dependent bacterium Halobacillus halophilus.</title>
        <authorList>
            <person name="Saum S.H."/>
            <person name="Pfeiffer F."/>
            <person name="Palm P."/>
            <person name="Rampp M."/>
            <person name="Schuster S.C."/>
            <person name="Muller V."/>
            <person name="Oesterhelt D."/>
        </authorList>
    </citation>
    <scope>NUCLEOTIDE SEQUENCE [LARGE SCALE GENOMIC DNA]</scope>
    <source>
        <strain evidence="11">ATCC 35676 / DSM 2266 / JCM 20832 / KCTC 3685 / LMG 17431 / NBRC 102448 / NCIMB 2269</strain>
    </source>
</reference>
<dbReference type="HOGENOM" id="CLU_051140_3_1_9"/>
<dbReference type="eggNOG" id="ENOG502Z9GR">
    <property type="taxonomic scope" value="Bacteria"/>
</dbReference>
<evidence type="ECO:0000256" key="6">
    <source>
        <dbReference type="ARBA" id="ARBA00023139"/>
    </source>
</evidence>
<comment type="subcellular location">
    <subcellularLocation>
        <location evidence="1">Membrane</location>
        <topology evidence="1">Lipid-anchor</topology>
    </subcellularLocation>
</comment>
<evidence type="ECO:0000313" key="10">
    <source>
        <dbReference type="EMBL" id="CCG44476.1"/>
    </source>
</evidence>
<dbReference type="AlphaFoldDB" id="I0JK07"/>
<evidence type="ECO:0000259" key="9">
    <source>
        <dbReference type="Pfam" id="PF25198"/>
    </source>
</evidence>
<dbReference type="KEGG" id="hhd:HBHAL_2121"/>
<dbReference type="GO" id="GO:0009847">
    <property type="term" value="P:spore germination"/>
    <property type="evidence" value="ECO:0007669"/>
    <property type="project" value="InterPro"/>
</dbReference>
<evidence type="ECO:0000256" key="5">
    <source>
        <dbReference type="ARBA" id="ARBA00023136"/>
    </source>
</evidence>
<keyword evidence="4" id="KW-0732">Signal</keyword>
<keyword evidence="7" id="KW-0449">Lipoprotein</keyword>
<dbReference type="GO" id="GO:0016020">
    <property type="term" value="C:membrane"/>
    <property type="evidence" value="ECO:0007669"/>
    <property type="project" value="UniProtKB-SubCell"/>
</dbReference>
<accession>I0JK07</accession>
<comment type="similarity">
    <text evidence="2">Belongs to the GerABKC lipoprotein family.</text>
</comment>
<evidence type="ECO:0000256" key="7">
    <source>
        <dbReference type="ARBA" id="ARBA00023288"/>
    </source>
</evidence>
<dbReference type="PANTHER" id="PTHR35789:SF1">
    <property type="entry name" value="SPORE GERMINATION PROTEIN B3"/>
    <property type="match status" value="1"/>
</dbReference>
<dbReference type="PANTHER" id="PTHR35789">
    <property type="entry name" value="SPORE GERMINATION PROTEIN B3"/>
    <property type="match status" value="1"/>
</dbReference>
<dbReference type="Pfam" id="PF25198">
    <property type="entry name" value="Spore_GerAC_N"/>
    <property type="match status" value="1"/>
</dbReference>
<dbReference type="PATRIC" id="fig|866895.3.peg.1132"/>
<dbReference type="InterPro" id="IPR008844">
    <property type="entry name" value="Spore_GerAC-like"/>
</dbReference>
<feature type="domain" description="Spore germination protein N-terminal" evidence="9">
    <location>
        <begin position="25"/>
        <end position="190"/>
    </location>
</feature>
<dbReference type="InterPro" id="IPR038501">
    <property type="entry name" value="Spore_GerAC_C_sf"/>
</dbReference>
<dbReference type="InterPro" id="IPR046953">
    <property type="entry name" value="Spore_GerAC-like_C"/>
</dbReference>
<keyword evidence="6" id="KW-0564">Palmitate</keyword>
<organism evidence="10 11">
    <name type="scientific">Halobacillus halophilus (strain ATCC 35676 / DSM 2266 / JCM 20832 / KCTC 3685 / LMG 17431 / NBRC 102448 / NCIMB 2269)</name>
    <name type="common">Sporosarcina halophila</name>
    <dbReference type="NCBI Taxonomy" id="866895"/>
    <lineage>
        <taxon>Bacteria</taxon>
        <taxon>Bacillati</taxon>
        <taxon>Bacillota</taxon>
        <taxon>Bacilli</taxon>
        <taxon>Bacillales</taxon>
        <taxon>Bacillaceae</taxon>
        <taxon>Halobacillus</taxon>
    </lineage>
</organism>
<keyword evidence="3" id="KW-0309">Germination</keyword>
<evidence type="ECO:0000256" key="3">
    <source>
        <dbReference type="ARBA" id="ARBA00022544"/>
    </source>
</evidence>
<evidence type="ECO:0000313" key="11">
    <source>
        <dbReference type="Proteomes" id="UP000007397"/>
    </source>
</evidence>
<sequence length="379" mass="42848">MMIGKRITLIVFLAFICSGCIPKSYIEQLGIITAVGYDLAGEDSLRGTMVMYQFDPSTTSASQVVTSEATTSKGLRFEANRMTSHRLVSGQVRLELFQDQLAARGMTRYMDTLERDAKVSDMGLLGVSEVPTADLLKLNDSKESSNSGEYIKKMIEKSVDNDVLPDATIRTFMHDYRDTGIDPTLPMLSIKEEKSIISGLALFQDDRYTAKLSPQETFYLLLLKDEYKDGQFQLQLPDEALKEFHKDTPGPSEEGPLHVSLHEIDSGLNIQPKQGNPTEQNVKVTMEARLLEITKDVDLKNEKAINKLEKEIEKKVKSDLEQFMNILKENQVDPVGFGKVYNSKNRENRVTNENWRQQIPNLNVSFNVKMKLLRHGTVE</sequence>
<dbReference type="InterPro" id="IPR057336">
    <property type="entry name" value="GerAC_N"/>
</dbReference>
<dbReference type="Proteomes" id="UP000007397">
    <property type="component" value="Chromosome"/>
</dbReference>
<keyword evidence="11" id="KW-1185">Reference proteome</keyword>
<evidence type="ECO:0000259" key="8">
    <source>
        <dbReference type="Pfam" id="PF05504"/>
    </source>
</evidence>
<evidence type="ECO:0000256" key="1">
    <source>
        <dbReference type="ARBA" id="ARBA00004635"/>
    </source>
</evidence>
<keyword evidence="5" id="KW-0472">Membrane</keyword>
<protein>
    <submittedName>
        <fullName evidence="10">Spore germination protein</fullName>
    </submittedName>
</protein>
<proteinExistence type="inferred from homology"/>
<dbReference type="EMBL" id="HE717023">
    <property type="protein sequence ID" value="CCG44476.1"/>
    <property type="molecule type" value="Genomic_DNA"/>
</dbReference>
<dbReference type="NCBIfam" id="TIGR02887">
    <property type="entry name" value="spore_ger_x_C"/>
    <property type="match status" value="1"/>
</dbReference>
<name>I0JK07_HALH3</name>
<dbReference type="STRING" id="866895.HBHAL_2121"/>